<accession>A0A081IAN6</accession>
<sequence>MEKSSYDIQKVYSAIKTIDGYFYVKNKDGSSIQFVNTEINKYCHYENGLSNGHCINYFQMASSGVIHLLINLKKYGLDDDKLADYAILWLSYKLNKKILNKMTDLKQFYTQYIEKNNYYNNKINVNDNSMTYKAIIDKKKDLIYMDNNEISKFNDLFSILFYLYYFIKNNKLDCTTNLSLAKNFVQNFEKLNKNSNITGNPSYSKLLSTLSNDYNNLINNYDKIKSCNFPSISQVNLPNISGKDSGTDLGKDSGKDSGTNSGTDSGTNSGTDSGTNSGTDSGTNSGTDSGTNSETDSGTNSETDSVDIPVKGSGPILGQTPEGTSL</sequence>
<dbReference type="InterPro" id="IPR006477">
    <property type="entry name" value="Yir_bir_cir"/>
</dbReference>
<dbReference type="NCBIfam" id="TIGR01590">
    <property type="entry name" value="yir-bir-cir_Pla"/>
    <property type="match status" value="1"/>
</dbReference>
<name>A0A081IAN6_PLAVN</name>
<dbReference type="Pfam" id="PF06022">
    <property type="entry name" value="Cir_Bir_Yir"/>
    <property type="match status" value="1"/>
</dbReference>
<dbReference type="Proteomes" id="UP000030681">
    <property type="component" value="Unassembled WGS sequence"/>
</dbReference>
<evidence type="ECO:0000256" key="1">
    <source>
        <dbReference type="SAM" id="MobiDB-lite"/>
    </source>
</evidence>
<feature type="compositionally biased region" description="Basic and acidic residues" evidence="1">
    <location>
        <begin position="245"/>
        <end position="255"/>
    </location>
</feature>
<organism evidence="2 3">
    <name type="scientific">Plasmodium vinckei vinckei</name>
    <dbReference type="NCBI Taxonomy" id="54757"/>
    <lineage>
        <taxon>Eukaryota</taxon>
        <taxon>Sar</taxon>
        <taxon>Alveolata</taxon>
        <taxon>Apicomplexa</taxon>
        <taxon>Aconoidasida</taxon>
        <taxon>Haemosporida</taxon>
        <taxon>Plasmodiidae</taxon>
        <taxon>Plasmodium</taxon>
        <taxon>Plasmodium (Vinckeia)</taxon>
    </lineage>
</organism>
<evidence type="ECO:0008006" key="4">
    <source>
        <dbReference type="Google" id="ProtNLM"/>
    </source>
</evidence>
<dbReference type="EMBL" id="KL446955">
    <property type="protein sequence ID" value="KEG00744.1"/>
    <property type="molecule type" value="Genomic_DNA"/>
</dbReference>
<dbReference type="AlphaFoldDB" id="A0A081IAN6"/>
<reference evidence="2 3" key="1">
    <citation type="submission" date="2013-02" db="EMBL/GenBank/DDBJ databases">
        <title>The Genome Sequence of Plasmodium vinckei vinckei.</title>
        <authorList>
            <consortium name="The Broad Institute Genome Sequencing Platform"/>
            <consortium name="The Broad Institute Genome Sequencing Center for Infectious Disease"/>
            <person name="Neafsey D."/>
            <person name="Cheeseman I."/>
            <person name="Volkman S."/>
            <person name="Adams J."/>
            <person name="Walker B."/>
            <person name="Young S.K."/>
            <person name="Zeng Q."/>
            <person name="Gargeya S."/>
            <person name="Fitzgerald M."/>
            <person name="Haas B."/>
            <person name="Abouelleil A."/>
            <person name="Alvarado L."/>
            <person name="Arachchi H.M."/>
            <person name="Berlin A.M."/>
            <person name="Chapman S.B."/>
            <person name="Dewar J."/>
            <person name="Goldberg J."/>
            <person name="Griggs A."/>
            <person name="Gujja S."/>
            <person name="Hansen M."/>
            <person name="Howarth C."/>
            <person name="Imamovic A."/>
            <person name="Larimer J."/>
            <person name="McCowan C."/>
            <person name="Murphy C."/>
            <person name="Neiman D."/>
            <person name="Pearson M."/>
            <person name="Priest M."/>
            <person name="Roberts A."/>
            <person name="Saif S."/>
            <person name="Shea T."/>
            <person name="Sisk P."/>
            <person name="Sykes S."/>
            <person name="Wortman J."/>
            <person name="Nusbaum C."/>
            <person name="Birren B."/>
        </authorList>
    </citation>
    <scope>NUCLEOTIDE SEQUENCE [LARGE SCALE GENOMIC DNA]</scope>
    <source>
        <strain evidence="3">vinckei</strain>
    </source>
</reference>
<gene>
    <name evidence="2" type="ORF">YYE_04575</name>
</gene>
<evidence type="ECO:0000313" key="2">
    <source>
        <dbReference type="EMBL" id="KEG00744.1"/>
    </source>
</evidence>
<protein>
    <recommendedName>
        <fullName evidence="4">CIR protein PIR protein</fullName>
    </recommendedName>
</protein>
<evidence type="ECO:0000313" key="3">
    <source>
        <dbReference type="Proteomes" id="UP000030681"/>
    </source>
</evidence>
<feature type="compositionally biased region" description="Polar residues" evidence="1">
    <location>
        <begin position="256"/>
        <end position="303"/>
    </location>
</feature>
<feature type="non-terminal residue" evidence="2">
    <location>
        <position position="326"/>
    </location>
</feature>
<proteinExistence type="predicted"/>
<feature type="region of interest" description="Disordered" evidence="1">
    <location>
        <begin position="238"/>
        <end position="326"/>
    </location>
</feature>